<proteinExistence type="predicted"/>
<accession>A0ABQ4GIG0</accession>
<sequence>MPLGKDDGPAPPRGAAPETGGTISGGLPPGSCVREVARSKHAPVTERYGQVRTAEGTPRS</sequence>
<evidence type="ECO:0000256" key="1">
    <source>
        <dbReference type="SAM" id="MobiDB-lite"/>
    </source>
</evidence>
<comment type="caution">
    <text evidence="2">The sequence shown here is derived from an EMBL/GenBank/DDBJ whole genome shotgun (WGS) entry which is preliminary data.</text>
</comment>
<evidence type="ECO:0000313" key="2">
    <source>
        <dbReference type="EMBL" id="GIH61150.1"/>
    </source>
</evidence>
<feature type="region of interest" description="Disordered" evidence="1">
    <location>
        <begin position="1"/>
        <end position="60"/>
    </location>
</feature>
<dbReference type="Proteomes" id="UP000660454">
    <property type="component" value="Unassembled WGS sequence"/>
</dbReference>
<reference evidence="2 3" key="1">
    <citation type="submission" date="2021-01" db="EMBL/GenBank/DDBJ databases">
        <title>Whole genome shotgun sequence of Microbispora siamensis NBRC 104113.</title>
        <authorList>
            <person name="Komaki H."/>
            <person name="Tamura T."/>
        </authorList>
    </citation>
    <scope>NUCLEOTIDE SEQUENCE [LARGE SCALE GENOMIC DNA]</scope>
    <source>
        <strain evidence="2 3">NBRC 104113</strain>
    </source>
</reference>
<keyword evidence="3" id="KW-1185">Reference proteome</keyword>
<gene>
    <name evidence="2" type="ORF">Msi02_19670</name>
</gene>
<dbReference type="EMBL" id="BOOF01000007">
    <property type="protein sequence ID" value="GIH61150.1"/>
    <property type="molecule type" value="Genomic_DNA"/>
</dbReference>
<protein>
    <submittedName>
        <fullName evidence="2">Uncharacterized protein</fullName>
    </submittedName>
</protein>
<organism evidence="2 3">
    <name type="scientific">Microbispora siamensis</name>
    <dbReference type="NCBI Taxonomy" id="564413"/>
    <lineage>
        <taxon>Bacteria</taxon>
        <taxon>Bacillati</taxon>
        <taxon>Actinomycetota</taxon>
        <taxon>Actinomycetes</taxon>
        <taxon>Streptosporangiales</taxon>
        <taxon>Streptosporangiaceae</taxon>
        <taxon>Microbispora</taxon>
    </lineage>
</organism>
<evidence type="ECO:0000313" key="3">
    <source>
        <dbReference type="Proteomes" id="UP000660454"/>
    </source>
</evidence>
<name>A0ABQ4GIG0_9ACTN</name>